<dbReference type="InterPro" id="IPR023120">
    <property type="entry name" value="WHTH_transcript_rep_HrcA_IDD"/>
</dbReference>
<dbReference type="RefSeq" id="WP_125942382.1">
    <property type="nucleotide sequence ID" value="NZ_PXZH01000001.1"/>
</dbReference>
<evidence type="ECO:0000259" key="7">
    <source>
        <dbReference type="Pfam" id="PF03444"/>
    </source>
</evidence>
<dbReference type="PANTHER" id="PTHR34824">
    <property type="entry name" value="HEAT-INDUCIBLE TRANSCRIPTION REPRESSOR HRCA"/>
    <property type="match status" value="1"/>
</dbReference>
<dbReference type="PANTHER" id="PTHR34824:SF1">
    <property type="entry name" value="HEAT-INDUCIBLE TRANSCRIPTION REPRESSOR HRCA"/>
    <property type="match status" value="1"/>
</dbReference>
<dbReference type="InterPro" id="IPR029016">
    <property type="entry name" value="GAF-like_dom_sf"/>
</dbReference>
<evidence type="ECO:0000256" key="4">
    <source>
        <dbReference type="ARBA" id="ARBA00023163"/>
    </source>
</evidence>
<dbReference type="InterPro" id="IPR021153">
    <property type="entry name" value="HrcA_C"/>
</dbReference>
<dbReference type="OrthoDB" id="9783139at2"/>
<dbReference type="AlphaFoldDB" id="A0A3R9YF52"/>
<accession>A0A3R9YF52</accession>
<evidence type="ECO:0000256" key="1">
    <source>
        <dbReference type="ARBA" id="ARBA00022491"/>
    </source>
</evidence>
<dbReference type="Proteomes" id="UP000277864">
    <property type="component" value="Unassembled WGS sequence"/>
</dbReference>
<name>A0A3R9YF52_9ENTE</name>
<dbReference type="InterPro" id="IPR036390">
    <property type="entry name" value="WH_DNA-bd_sf"/>
</dbReference>
<dbReference type="SUPFAM" id="SSF46785">
    <property type="entry name" value="Winged helix' DNA-binding domain"/>
    <property type="match status" value="1"/>
</dbReference>
<dbReference type="InterPro" id="IPR036388">
    <property type="entry name" value="WH-like_DNA-bd_sf"/>
</dbReference>
<comment type="function">
    <text evidence="5">Negative regulator of class I heat shock genes (grpE-dnaK-dnaJ and groELS operons). Prevents heat-shock induction of these operons.</text>
</comment>
<feature type="domain" description="Winged helix-turn-helix transcription repressor HrcA DNA-binding" evidence="7">
    <location>
        <begin position="1"/>
        <end position="71"/>
    </location>
</feature>
<dbReference type="NCBIfam" id="TIGR00331">
    <property type="entry name" value="hrcA"/>
    <property type="match status" value="1"/>
</dbReference>
<dbReference type="SUPFAM" id="SSF55781">
    <property type="entry name" value="GAF domain-like"/>
    <property type="match status" value="1"/>
</dbReference>
<dbReference type="EMBL" id="PXZH01000001">
    <property type="protein sequence ID" value="RST89772.1"/>
    <property type="molecule type" value="Genomic_DNA"/>
</dbReference>
<dbReference type="Gene3D" id="3.30.390.60">
    <property type="entry name" value="Heat-inducible transcription repressor hrca homolog, domain 3"/>
    <property type="match status" value="1"/>
</dbReference>
<evidence type="ECO:0000256" key="3">
    <source>
        <dbReference type="ARBA" id="ARBA00023016"/>
    </source>
</evidence>
<dbReference type="InterPro" id="IPR002571">
    <property type="entry name" value="HrcA"/>
</dbReference>
<feature type="domain" description="Heat-inducible transcription repressor HrcA C-terminal" evidence="6">
    <location>
        <begin position="104"/>
        <end position="320"/>
    </location>
</feature>
<reference evidence="8 9" key="1">
    <citation type="submission" date="2018-03" db="EMBL/GenBank/DDBJ databases">
        <authorList>
            <person name="Gulvik C.A."/>
        </authorList>
    </citation>
    <scope>NUCLEOTIDE SEQUENCE [LARGE SCALE GENOMIC DNA]</scope>
    <source>
        <strain evidence="8 9">JCM 31581</strain>
    </source>
</reference>
<comment type="caution">
    <text evidence="8">The sequence shown here is derived from an EMBL/GenBank/DDBJ whole genome shotgun (WGS) entry which is preliminary data.</text>
</comment>
<evidence type="ECO:0000256" key="2">
    <source>
        <dbReference type="ARBA" id="ARBA00023015"/>
    </source>
</evidence>
<keyword evidence="1 5" id="KW-0678">Repressor</keyword>
<dbReference type="PIRSF" id="PIRSF005485">
    <property type="entry name" value="HrcA"/>
    <property type="match status" value="1"/>
</dbReference>
<keyword evidence="3 5" id="KW-0346">Stress response</keyword>
<evidence type="ECO:0000313" key="9">
    <source>
        <dbReference type="Proteomes" id="UP000277864"/>
    </source>
</evidence>
<dbReference type="GO" id="GO:0045892">
    <property type="term" value="P:negative regulation of DNA-templated transcription"/>
    <property type="evidence" value="ECO:0007669"/>
    <property type="project" value="UniProtKB-UniRule"/>
</dbReference>
<evidence type="ECO:0000313" key="8">
    <source>
        <dbReference type="EMBL" id="RST89772.1"/>
    </source>
</evidence>
<organism evidence="8 9">
    <name type="scientific">Vagococcus humatus</name>
    <dbReference type="NCBI Taxonomy" id="1889241"/>
    <lineage>
        <taxon>Bacteria</taxon>
        <taxon>Bacillati</taxon>
        <taxon>Bacillota</taxon>
        <taxon>Bacilli</taxon>
        <taxon>Lactobacillales</taxon>
        <taxon>Enterococcaceae</taxon>
        <taxon>Vagococcus</taxon>
    </lineage>
</organism>
<comment type="similarity">
    <text evidence="5">Belongs to the HrcA family.</text>
</comment>
<dbReference type="InterPro" id="IPR005104">
    <property type="entry name" value="WHTH_HrcA_DNA-bd"/>
</dbReference>
<protein>
    <recommendedName>
        <fullName evidence="5">Heat-inducible transcription repressor HrcA</fullName>
    </recommendedName>
</protein>
<gene>
    <name evidence="5" type="primary">hrcA</name>
    <name evidence="8" type="ORF">C7P63_01455</name>
</gene>
<dbReference type="Pfam" id="PF01628">
    <property type="entry name" value="HrcA"/>
    <property type="match status" value="1"/>
</dbReference>
<keyword evidence="9" id="KW-1185">Reference proteome</keyword>
<keyword evidence="2 5" id="KW-0805">Transcription regulation</keyword>
<dbReference type="Gene3D" id="3.30.450.40">
    <property type="match status" value="1"/>
</dbReference>
<dbReference type="GO" id="GO:0003677">
    <property type="term" value="F:DNA binding"/>
    <property type="evidence" value="ECO:0007669"/>
    <property type="project" value="InterPro"/>
</dbReference>
<proteinExistence type="inferred from homology"/>
<dbReference type="HAMAP" id="MF_00081">
    <property type="entry name" value="HrcA"/>
    <property type="match status" value="1"/>
</dbReference>
<evidence type="ECO:0000259" key="6">
    <source>
        <dbReference type="Pfam" id="PF01628"/>
    </source>
</evidence>
<sequence length="346" mass="39090">MLTDRQLDILYLIIKIYTETDAPVGSKTLMNEGIQASSATIRNDMGVLEELGFIEKTHSSSGRIPSVKGYRFYVDHLLKPTDVASQDRLEIRRAFAREFHAINDIVETAASILSDLTSYTAFSLGPEVKERKLTGFRLIPLNHQQVMTIIVTDKGNVESQVFSIPQDMSSEDLEKVVKIINDKLVGQPLITVYNKLRTEIPLVLQRYFHTPSSVMHFFDSVMAQAFEDRIFVSGKMNILDYDSLTDMSEFKSIYSLMDDEEAITSLIIPSHGDISIRIGEELENDLLENMSLMTASYEVNGHGKGTIALLGPTNMSYARMFGLLDVFRYEVADQLSDYYRSLESPH</sequence>
<keyword evidence="4 5" id="KW-0804">Transcription</keyword>
<dbReference type="Gene3D" id="1.10.10.10">
    <property type="entry name" value="Winged helix-like DNA-binding domain superfamily/Winged helix DNA-binding domain"/>
    <property type="match status" value="1"/>
</dbReference>
<evidence type="ECO:0000256" key="5">
    <source>
        <dbReference type="HAMAP-Rule" id="MF_00081"/>
    </source>
</evidence>
<dbReference type="Pfam" id="PF03444">
    <property type="entry name" value="WHD_HrcA"/>
    <property type="match status" value="1"/>
</dbReference>